<dbReference type="GO" id="GO:0005886">
    <property type="term" value="C:plasma membrane"/>
    <property type="evidence" value="ECO:0007669"/>
    <property type="project" value="UniProtKB-SubCell"/>
</dbReference>
<dbReference type="RefSeq" id="WP_135244296.1">
    <property type="nucleotide sequence ID" value="NZ_SIHO01000001.1"/>
</dbReference>
<feature type="transmembrane region" description="Helical" evidence="8">
    <location>
        <begin position="72"/>
        <end position="98"/>
    </location>
</feature>
<comment type="caution">
    <text evidence="9">The sequence shown here is derived from an EMBL/GenBank/DDBJ whole genome shotgun (WGS) entry which is preliminary data.</text>
</comment>
<dbReference type="Pfam" id="PF04093">
    <property type="entry name" value="MreD"/>
    <property type="match status" value="1"/>
</dbReference>
<keyword evidence="7 8" id="KW-0472">Membrane</keyword>
<feature type="transmembrane region" description="Helical" evidence="8">
    <location>
        <begin position="119"/>
        <end position="137"/>
    </location>
</feature>
<comment type="similarity">
    <text evidence="2">Belongs to the MreD family.</text>
</comment>
<keyword evidence="6 8" id="KW-1133">Transmembrane helix</keyword>
<accession>A0A4Y9EQ44</accession>
<gene>
    <name evidence="9" type="ORF">EUV02_00585</name>
</gene>
<dbReference type="Proteomes" id="UP000297737">
    <property type="component" value="Unassembled WGS sequence"/>
</dbReference>
<keyword evidence="4 8" id="KW-0812">Transmembrane</keyword>
<keyword evidence="10" id="KW-1185">Reference proteome</keyword>
<evidence type="ECO:0000256" key="4">
    <source>
        <dbReference type="ARBA" id="ARBA00022692"/>
    </source>
</evidence>
<evidence type="ECO:0000313" key="9">
    <source>
        <dbReference type="EMBL" id="TFU05572.1"/>
    </source>
</evidence>
<evidence type="ECO:0000256" key="1">
    <source>
        <dbReference type="ARBA" id="ARBA00004651"/>
    </source>
</evidence>
<dbReference type="InterPro" id="IPR007227">
    <property type="entry name" value="Cell_shape_determining_MreD"/>
</dbReference>
<organism evidence="9 10">
    <name type="scientific">Glacieibacterium arshaanense</name>
    <dbReference type="NCBI Taxonomy" id="2511025"/>
    <lineage>
        <taxon>Bacteria</taxon>
        <taxon>Pseudomonadati</taxon>
        <taxon>Pseudomonadota</taxon>
        <taxon>Alphaproteobacteria</taxon>
        <taxon>Sphingomonadales</taxon>
        <taxon>Sphingosinicellaceae</taxon>
        <taxon>Glacieibacterium</taxon>
    </lineage>
</organism>
<evidence type="ECO:0000256" key="8">
    <source>
        <dbReference type="SAM" id="Phobius"/>
    </source>
</evidence>
<evidence type="ECO:0000256" key="5">
    <source>
        <dbReference type="ARBA" id="ARBA00022960"/>
    </source>
</evidence>
<dbReference type="EMBL" id="SIHO01000001">
    <property type="protein sequence ID" value="TFU05572.1"/>
    <property type="molecule type" value="Genomic_DNA"/>
</dbReference>
<protein>
    <submittedName>
        <fullName evidence="9">Uncharacterized protein</fullName>
    </submittedName>
</protein>
<dbReference type="OrthoDB" id="7426601at2"/>
<evidence type="ECO:0000256" key="7">
    <source>
        <dbReference type="ARBA" id="ARBA00023136"/>
    </source>
</evidence>
<reference evidence="9 10" key="1">
    <citation type="submission" date="2019-02" db="EMBL/GenBank/DDBJ databases">
        <title>Polymorphobacter sp. isolated from the lake at the Tibet of China.</title>
        <authorList>
            <person name="Li A."/>
        </authorList>
    </citation>
    <scope>NUCLEOTIDE SEQUENCE [LARGE SCALE GENOMIC DNA]</scope>
    <source>
        <strain evidence="9 10">DJ1R-1</strain>
    </source>
</reference>
<keyword evidence="3" id="KW-1003">Cell membrane</keyword>
<evidence type="ECO:0000313" key="10">
    <source>
        <dbReference type="Proteomes" id="UP000297737"/>
    </source>
</evidence>
<evidence type="ECO:0000256" key="2">
    <source>
        <dbReference type="ARBA" id="ARBA00007776"/>
    </source>
</evidence>
<keyword evidence="5" id="KW-0133">Cell shape</keyword>
<sequence length="179" mass="19956">MNRTAPYRLMSREERIDWWAGQWRRTLPGLITLGLVVLMTAPIFAPLPLMPQLGLLGVFIWATFQPAMMPPWLAFVIGIVSDLLFGLPLGVNATLLPLTAMFVRGFEARFGHHVYRFDWVMLAAVALVYQVLGWQAARFAGNATGFAPLLVQWLTTVAAYPAVVTLCAALQRRFIGPRS</sequence>
<dbReference type="GO" id="GO:0008360">
    <property type="term" value="P:regulation of cell shape"/>
    <property type="evidence" value="ECO:0007669"/>
    <property type="project" value="UniProtKB-KW"/>
</dbReference>
<feature type="transmembrane region" description="Helical" evidence="8">
    <location>
        <begin position="149"/>
        <end position="170"/>
    </location>
</feature>
<name>A0A4Y9EQ44_9SPHN</name>
<dbReference type="AlphaFoldDB" id="A0A4Y9EQ44"/>
<comment type="subcellular location">
    <subcellularLocation>
        <location evidence="1">Cell membrane</location>
        <topology evidence="1">Multi-pass membrane protein</topology>
    </subcellularLocation>
</comment>
<evidence type="ECO:0000256" key="6">
    <source>
        <dbReference type="ARBA" id="ARBA00022989"/>
    </source>
</evidence>
<evidence type="ECO:0000256" key="3">
    <source>
        <dbReference type="ARBA" id="ARBA00022475"/>
    </source>
</evidence>
<proteinExistence type="inferred from homology"/>
<feature type="transmembrane region" description="Helical" evidence="8">
    <location>
        <begin position="30"/>
        <end position="60"/>
    </location>
</feature>